<keyword evidence="1" id="KW-0732">Signal</keyword>
<comment type="caution">
    <text evidence="2">The sequence shown here is derived from an EMBL/GenBank/DDBJ whole genome shotgun (WGS) entry which is preliminary data.</text>
</comment>
<dbReference type="Proteomes" id="UP001157069">
    <property type="component" value="Unassembled WGS sequence"/>
</dbReference>
<evidence type="ECO:0000313" key="2">
    <source>
        <dbReference type="EMBL" id="GMA92545.1"/>
    </source>
</evidence>
<protein>
    <submittedName>
        <fullName evidence="2">Uncharacterized protein</fullName>
    </submittedName>
</protein>
<dbReference type="RefSeq" id="WP_284301299.1">
    <property type="nucleotide sequence ID" value="NZ_BSVA01000001.1"/>
</dbReference>
<evidence type="ECO:0000313" key="3">
    <source>
        <dbReference type="Proteomes" id="UP001157069"/>
    </source>
</evidence>
<proteinExistence type="predicted"/>
<feature type="chain" id="PRO_5045119849" evidence="1">
    <location>
        <begin position="23"/>
        <end position="169"/>
    </location>
</feature>
<name>A0ABQ6K0G3_9MICO</name>
<reference evidence="3" key="1">
    <citation type="journal article" date="2019" name="Int. J. Syst. Evol. Microbiol.">
        <title>The Global Catalogue of Microorganisms (GCM) 10K type strain sequencing project: providing services to taxonomists for standard genome sequencing and annotation.</title>
        <authorList>
            <consortium name="The Broad Institute Genomics Platform"/>
            <consortium name="The Broad Institute Genome Sequencing Center for Infectious Disease"/>
            <person name="Wu L."/>
            <person name="Ma J."/>
        </authorList>
    </citation>
    <scope>NUCLEOTIDE SEQUENCE [LARGE SCALE GENOMIC DNA]</scope>
    <source>
        <strain evidence="3">NBRC 108755</strain>
    </source>
</reference>
<keyword evidence="3" id="KW-1185">Reference proteome</keyword>
<evidence type="ECO:0000256" key="1">
    <source>
        <dbReference type="SAM" id="SignalP"/>
    </source>
</evidence>
<organism evidence="2 3">
    <name type="scientific">Homoserinibacter gongjuensis</name>
    <dbReference type="NCBI Taxonomy" id="1162968"/>
    <lineage>
        <taxon>Bacteria</taxon>
        <taxon>Bacillati</taxon>
        <taxon>Actinomycetota</taxon>
        <taxon>Actinomycetes</taxon>
        <taxon>Micrococcales</taxon>
        <taxon>Microbacteriaceae</taxon>
        <taxon>Homoserinibacter</taxon>
    </lineage>
</organism>
<feature type="signal peptide" evidence="1">
    <location>
        <begin position="1"/>
        <end position="22"/>
    </location>
</feature>
<gene>
    <name evidence="2" type="ORF">GCM10025869_30740</name>
</gene>
<accession>A0ABQ6K0G3</accession>
<sequence length="169" mass="17266">MRARLLAVLLGTVGVIALTGCAASVPEPAPTSAIDNEAVDQHTTDEESADAPATTTIPAGARAASADFPFPVPEDWAEHEPFAEEKVGGSAGVYGSLVFPGDAASAAASYQALLRDAGYVVHPHPLGEVTHDAAFIVEGPIDGVAYSGQISFDTIADGTPRVAINLTQK</sequence>
<dbReference type="EMBL" id="BSVA01000001">
    <property type="protein sequence ID" value="GMA92545.1"/>
    <property type="molecule type" value="Genomic_DNA"/>
</dbReference>
<dbReference type="PROSITE" id="PS51257">
    <property type="entry name" value="PROKAR_LIPOPROTEIN"/>
    <property type="match status" value="1"/>
</dbReference>